<proteinExistence type="predicted"/>
<dbReference type="Proteomes" id="UP001501196">
    <property type="component" value="Unassembled WGS sequence"/>
</dbReference>
<name>A0ABP5FJP0_9MICO</name>
<dbReference type="Gene3D" id="3.30.70.100">
    <property type="match status" value="1"/>
</dbReference>
<dbReference type="RefSeq" id="WP_344369572.1">
    <property type="nucleotide sequence ID" value="NZ_BAAAPW010000001.1"/>
</dbReference>
<comment type="caution">
    <text evidence="1">The sequence shown here is derived from an EMBL/GenBank/DDBJ whole genome shotgun (WGS) entry which is preliminary data.</text>
</comment>
<reference evidence="2" key="1">
    <citation type="journal article" date="2019" name="Int. J. Syst. Evol. Microbiol.">
        <title>The Global Catalogue of Microorganisms (GCM) 10K type strain sequencing project: providing services to taxonomists for standard genome sequencing and annotation.</title>
        <authorList>
            <consortium name="The Broad Institute Genomics Platform"/>
            <consortium name="The Broad Institute Genome Sequencing Center for Infectious Disease"/>
            <person name="Wu L."/>
            <person name="Ma J."/>
        </authorList>
    </citation>
    <scope>NUCLEOTIDE SEQUENCE [LARGE SCALE GENOMIC DNA]</scope>
    <source>
        <strain evidence="2">JCM 15672</strain>
    </source>
</reference>
<evidence type="ECO:0000313" key="1">
    <source>
        <dbReference type="EMBL" id="GAA2026820.1"/>
    </source>
</evidence>
<protein>
    <recommendedName>
        <fullName evidence="3">EthD family reductase</fullName>
    </recommendedName>
</protein>
<keyword evidence="2" id="KW-1185">Reference proteome</keyword>
<sequence>MYDLLISAPAATGVDREHFERLYASVHSSLVACIPGLVRSRQSAAVGADGTAGGACVLRFRTAKAASLAMLSREWVDLIDETTDLISWDDATLASGPDVPQGVWEPTEMDHRASAAAAVAAA</sequence>
<dbReference type="EMBL" id="BAAAPW010000001">
    <property type="protein sequence ID" value="GAA2026820.1"/>
    <property type="molecule type" value="Genomic_DNA"/>
</dbReference>
<accession>A0ABP5FJP0</accession>
<gene>
    <name evidence="1" type="ORF">GCM10009819_07580</name>
</gene>
<evidence type="ECO:0000313" key="2">
    <source>
        <dbReference type="Proteomes" id="UP001501196"/>
    </source>
</evidence>
<organism evidence="1 2">
    <name type="scientific">Agromyces tropicus</name>
    <dbReference type="NCBI Taxonomy" id="555371"/>
    <lineage>
        <taxon>Bacteria</taxon>
        <taxon>Bacillati</taxon>
        <taxon>Actinomycetota</taxon>
        <taxon>Actinomycetes</taxon>
        <taxon>Micrococcales</taxon>
        <taxon>Microbacteriaceae</taxon>
        <taxon>Agromyces</taxon>
    </lineage>
</organism>
<evidence type="ECO:0008006" key="3">
    <source>
        <dbReference type="Google" id="ProtNLM"/>
    </source>
</evidence>